<reference evidence="4" key="1">
    <citation type="journal article" date="2023" name="IMA Fungus">
        <title>Comparative genomic study of the Penicillium genus elucidates a diverse pangenome and 15 lateral gene transfer events.</title>
        <authorList>
            <person name="Petersen C."/>
            <person name="Sorensen T."/>
            <person name="Nielsen M.R."/>
            <person name="Sondergaard T.E."/>
            <person name="Sorensen J.L."/>
            <person name="Fitzpatrick D.A."/>
            <person name="Frisvad J.C."/>
            <person name="Nielsen K.L."/>
        </authorList>
    </citation>
    <scope>NUCLEOTIDE SEQUENCE</scope>
    <source>
        <strain evidence="4">IBT 17514</strain>
    </source>
</reference>
<dbReference type="PANTHER" id="PTHR24134:SF9">
    <property type="entry name" value="ANKYRIN REPEAT AND SOCS BOX PROTEIN 8"/>
    <property type="match status" value="1"/>
</dbReference>
<dbReference type="Pfam" id="PF00023">
    <property type="entry name" value="Ank"/>
    <property type="match status" value="1"/>
</dbReference>
<dbReference type="InterPro" id="IPR036770">
    <property type="entry name" value="Ankyrin_rpt-contain_sf"/>
</dbReference>
<dbReference type="InterPro" id="IPR002110">
    <property type="entry name" value="Ankyrin_rpt"/>
</dbReference>
<feature type="repeat" description="ANK" evidence="3">
    <location>
        <begin position="233"/>
        <end position="261"/>
    </location>
</feature>
<protein>
    <recommendedName>
        <fullName evidence="6">Ankyrin</fullName>
    </recommendedName>
</protein>
<evidence type="ECO:0000313" key="5">
    <source>
        <dbReference type="Proteomes" id="UP001215712"/>
    </source>
</evidence>
<evidence type="ECO:0000313" key="4">
    <source>
        <dbReference type="EMBL" id="KAJ5738770.1"/>
    </source>
</evidence>
<dbReference type="Gene3D" id="1.25.40.20">
    <property type="entry name" value="Ankyrin repeat-containing domain"/>
    <property type="match status" value="1"/>
</dbReference>
<dbReference type="Proteomes" id="UP001215712">
    <property type="component" value="Unassembled WGS sequence"/>
</dbReference>
<sequence length="304" mass="32372">MEHNNSHNEQITHFASYEAACREGNLHTVHAVISSQPQSAPFLHHGLILALETGNVDVARYLLSSGAPVTPNTPVHILSAPPNTQIPLFELLAQSGWGPNIPGDYGAVLLPKVVTNLPVLCWFLAHGANPNLGARHDSTDVAAQPNPQSCAALEAAAARGSVEAVRLLLDAGASIHYGTPLHFAAGACSPGIMPRSVVSREFDTSRIPVMALLVERGADVNQMGQSRVVVHHPIMYAVMAGAVERVKWLLEQGADPEARGAWGSAAEYVEMVGSEDLKSVLRQGISMRANGGLHESLTIRPRVQ</sequence>
<dbReference type="SUPFAM" id="SSF48403">
    <property type="entry name" value="Ankyrin repeat"/>
    <property type="match status" value="1"/>
</dbReference>
<dbReference type="EMBL" id="JAQJAN010000002">
    <property type="protein sequence ID" value="KAJ5738770.1"/>
    <property type="molecule type" value="Genomic_DNA"/>
</dbReference>
<comment type="caution">
    <text evidence="4">The sequence shown here is derived from an EMBL/GenBank/DDBJ whole genome shotgun (WGS) entry which is preliminary data.</text>
</comment>
<evidence type="ECO:0000256" key="2">
    <source>
        <dbReference type="ARBA" id="ARBA00023043"/>
    </source>
</evidence>
<dbReference type="PANTHER" id="PTHR24134">
    <property type="entry name" value="ANKYRIN REPEAT-CONTAINING PROTEIN DDB_G0279043"/>
    <property type="match status" value="1"/>
</dbReference>
<dbReference type="PROSITE" id="PS50088">
    <property type="entry name" value="ANK_REPEAT"/>
    <property type="match status" value="2"/>
</dbReference>
<dbReference type="PROSITE" id="PS50297">
    <property type="entry name" value="ANK_REP_REGION"/>
    <property type="match status" value="1"/>
</dbReference>
<evidence type="ECO:0000256" key="3">
    <source>
        <dbReference type="PROSITE-ProRule" id="PRU00023"/>
    </source>
</evidence>
<organism evidence="4 5">
    <name type="scientific">Penicillium malachiteum</name>
    <dbReference type="NCBI Taxonomy" id="1324776"/>
    <lineage>
        <taxon>Eukaryota</taxon>
        <taxon>Fungi</taxon>
        <taxon>Dikarya</taxon>
        <taxon>Ascomycota</taxon>
        <taxon>Pezizomycotina</taxon>
        <taxon>Eurotiomycetes</taxon>
        <taxon>Eurotiomycetidae</taxon>
        <taxon>Eurotiales</taxon>
        <taxon>Aspergillaceae</taxon>
        <taxon>Penicillium</taxon>
    </lineage>
</organism>
<accession>A0AAD6HW44</accession>
<gene>
    <name evidence="4" type="ORF">N7493_001925</name>
</gene>
<keyword evidence="5" id="KW-1185">Reference proteome</keyword>
<evidence type="ECO:0008006" key="6">
    <source>
        <dbReference type="Google" id="ProtNLM"/>
    </source>
</evidence>
<evidence type="ECO:0000256" key="1">
    <source>
        <dbReference type="ARBA" id="ARBA00022737"/>
    </source>
</evidence>
<dbReference type="SMART" id="SM00248">
    <property type="entry name" value="ANK"/>
    <property type="match status" value="3"/>
</dbReference>
<keyword evidence="2 3" id="KW-0040">ANK repeat</keyword>
<feature type="repeat" description="ANK" evidence="3">
    <location>
        <begin position="148"/>
        <end position="180"/>
    </location>
</feature>
<keyword evidence="1" id="KW-0677">Repeat</keyword>
<name>A0AAD6HW44_9EURO</name>
<proteinExistence type="predicted"/>
<dbReference type="AlphaFoldDB" id="A0AAD6HW44"/>
<reference evidence="4" key="2">
    <citation type="submission" date="2023-01" db="EMBL/GenBank/DDBJ databases">
        <authorList>
            <person name="Petersen C."/>
        </authorList>
    </citation>
    <scope>NUCLEOTIDE SEQUENCE</scope>
    <source>
        <strain evidence="4">IBT 17514</strain>
    </source>
</reference>